<dbReference type="Gene3D" id="3.40.225.10">
    <property type="entry name" value="Class II aldolase/adducin N-terminal domain"/>
    <property type="match status" value="1"/>
</dbReference>
<feature type="non-terminal residue" evidence="5">
    <location>
        <position position="238"/>
    </location>
</feature>
<protein>
    <submittedName>
        <fullName evidence="5">Alpha-adducin-like</fullName>
    </submittedName>
</protein>
<dbReference type="InterPro" id="IPR001303">
    <property type="entry name" value="Aldolase_II/adducin_N"/>
</dbReference>
<evidence type="ECO:0000259" key="3">
    <source>
        <dbReference type="SMART" id="SM01007"/>
    </source>
</evidence>
<dbReference type="PANTHER" id="PTHR10672">
    <property type="entry name" value="ADDUCIN"/>
    <property type="match status" value="1"/>
</dbReference>
<sequence length="238" mass="26069">MAETQVQANGDRFIDTVDPDDPEYIRQMQKPAVIKEDVKEMDRRKRVNLILSSQAFREELEDIISSQIQQGPHPASLIALQQISELILPQARFNQSVGRPSNALSRGGSAPILPVADIRGADAAGYAKGEKLLRCKLASLYRLVDLFGWSHGIYNHITARVNQDNEHFLLNPFGLLYSEVTASSLAKVNLQGEVVDTGSTVLGVNEAGFTLHSAIHAARPTIRCVIHLHTRPASAVSA</sequence>
<dbReference type="InterPro" id="IPR051017">
    <property type="entry name" value="Aldolase-II_Adducin_sf"/>
</dbReference>
<feature type="domain" description="Class II aldolase/adducin N-terminal" evidence="3">
    <location>
        <begin position="135"/>
        <end position="238"/>
    </location>
</feature>
<dbReference type="Pfam" id="PF00596">
    <property type="entry name" value="Aldolase_II"/>
    <property type="match status" value="1"/>
</dbReference>
<dbReference type="SUPFAM" id="SSF53639">
    <property type="entry name" value="AraD/HMP-PK domain-like"/>
    <property type="match status" value="1"/>
</dbReference>
<evidence type="ECO:0000313" key="4">
    <source>
        <dbReference type="Proteomes" id="UP000695022"/>
    </source>
</evidence>
<keyword evidence="4" id="KW-1185">Reference proteome</keyword>
<proteinExistence type="inferred from homology"/>
<evidence type="ECO:0000256" key="2">
    <source>
        <dbReference type="SAM" id="MobiDB-lite"/>
    </source>
</evidence>
<dbReference type="Proteomes" id="UP000695022">
    <property type="component" value="Unplaced"/>
</dbReference>
<evidence type="ECO:0000256" key="1">
    <source>
        <dbReference type="ARBA" id="ARBA00006274"/>
    </source>
</evidence>
<dbReference type="PANTHER" id="PTHR10672:SF3">
    <property type="entry name" value="PROTEIN HU-LI TAI SHAO"/>
    <property type="match status" value="1"/>
</dbReference>
<name>A0ABM1E2F2_PRICU</name>
<accession>A0ABM1E2F2</accession>
<dbReference type="InterPro" id="IPR036409">
    <property type="entry name" value="Aldolase_II/adducin_N_sf"/>
</dbReference>
<reference evidence="5" key="1">
    <citation type="submission" date="2025-08" db="UniProtKB">
        <authorList>
            <consortium name="RefSeq"/>
        </authorList>
    </citation>
    <scope>IDENTIFICATION</scope>
</reference>
<comment type="similarity">
    <text evidence="1">Belongs to the aldolase class II family. Adducin subfamily.</text>
</comment>
<gene>
    <name evidence="5" type="primary">LOC106808256</name>
</gene>
<organism evidence="4 5">
    <name type="scientific">Priapulus caudatus</name>
    <name type="common">Priapulid worm</name>
    <dbReference type="NCBI Taxonomy" id="37621"/>
    <lineage>
        <taxon>Eukaryota</taxon>
        <taxon>Metazoa</taxon>
        <taxon>Ecdysozoa</taxon>
        <taxon>Scalidophora</taxon>
        <taxon>Priapulida</taxon>
        <taxon>Priapulimorpha</taxon>
        <taxon>Priapulimorphida</taxon>
        <taxon>Priapulidae</taxon>
        <taxon>Priapulus</taxon>
    </lineage>
</organism>
<evidence type="ECO:0000313" key="5">
    <source>
        <dbReference type="RefSeq" id="XP_014666373.1"/>
    </source>
</evidence>
<dbReference type="GeneID" id="106808256"/>
<dbReference type="RefSeq" id="XP_014666373.1">
    <property type="nucleotide sequence ID" value="XM_014810887.1"/>
</dbReference>
<dbReference type="SMART" id="SM01007">
    <property type="entry name" value="Aldolase_II"/>
    <property type="match status" value="1"/>
</dbReference>
<feature type="region of interest" description="Disordered" evidence="2">
    <location>
        <begin position="1"/>
        <end position="21"/>
    </location>
</feature>